<keyword evidence="2" id="KW-1185">Reference proteome</keyword>
<organism evidence="1 2">
    <name type="scientific">Acidithiobacillus ferrivorans</name>
    <dbReference type="NCBI Taxonomy" id="160808"/>
    <lineage>
        <taxon>Bacteria</taxon>
        <taxon>Pseudomonadati</taxon>
        <taxon>Pseudomonadota</taxon>
        <taxon>Acidithiobacillia</taxon>
        <taxon>Acidithiobacillales</taxon>
        <taxon>Acidithiobacillaceae</taxon>
        <taxon>Acidithiobacillus</taxon>
    </lineage>
</organism>
<dbReference type="Proteomes" id="UP000193925">
    <property type="component" value="Chromosome AFERRI"/>
</dbReference>
<protein>
    <submittedName>
        <fullName evidence="1">Uncharacterized protein</fullName>
    </submittedName>
</protein>
<evidence type="ECO:0000313" key="2">
    <source>
        <dbReference type="Proteomes" id="UP000193925"/>
    </source>
</evidence>
<reference evidence="1 2" key="1">
    <citation type="submission" date="2017-03" db="EMBL/GenBank/DDBJ databases">
        <authorList>
            <person name="Regsiter A."/>
            <person name="William W."/>
        </authorList>
    </citation>
    <scope>NUCLEOTIDE SEQUENCE [LARGE SCALE GENOMIC DNA]</scope>
    <source>
        <strain evidence="1">PRJEB5721</strain>
    </source>
</reference>
<accession>A0ABY1MSN6</accession>
<evidence type="ECO:0000313" key="1">
    <source>
        <dbReference type="EMBL" id="SMH66528.1"/>
    </source>
</evidence>
<sequence>MLNRKSYLLVRMEMNFAGNGSG</sequence>
<proteinExistence type="predicted"/>
<gene>
    <name evidence="1" type="ORF">AFERRI_30260</name>
</gene>
<name>A0ABY1MSN6_9PROT</name>
<dbReference type="EMBL" id="LT841305">
    <property type="protein sequence ID" value="SMH66528.1"/>
    <property type="molecule type" value="Genomic_DNA"/>
</dbReference>